<proteinExistence type="predicted"/>
<organism evidence="3 4">
    <name type="scientific">Dyella tabacisoli</name>
    <dbReference type="NCBI Taxonomy" id="2282381"/>
    <lineage>
        <taxon>Bacteria</taxon>
        <taxon>Pseudomonadati</taxon>
        <taxon>Pseudomonadota</taxon>
        <taxon>Gammaproteobacteria</taxon>
        <taxon>Lysobacterales</taxon>
        <taxon>Rhodanobacteraceae</taxon>
        <taxon>Dyella</taxon>
    </lineage>
</organism>
<evidence type="ECO:0000313" key="4">
    <source>
        <dbReference type="Proteomes" id="UP000253782"/>
    </source>
</evidence>
<reference evidence="3 4" key="1">
    <citation type="submission" date="2018-07" db="EMBL/GenBank/DDBJ databases">
        <title>Dyella tabacisoli L4-6T, whole genome shotgun sequence.</title>
        <authorList>
            <person name="Zhou X.-K."/>
            <person name="Li W.-J."/>
            <person name="Duan Y.-Q."/>
        </authorList>
    </citation>
    <scope>NUCLEOTIDE SEQUENCE [LARGE SCALE GENOMIC DNA]</scope>
    <source>
        <strain evidence="3 4">L4-6</strain>
    </source>
</reference>
<dbReference type="EMBL" id="QQAH01000019">
    <property type="protein sequence ID" value="RDD80243.1"/>
    <property type="molecule type" value="Genomic_DNA"/>
</dbReference>
<dbReference type="RefSeq" id="WP_114846949.1">
    <property type="nucleotide sequence ID" value="NZ_JBHSPE010000012.1"/>
</dbReference>
<evidence type="ECO:0000256" key="1">
    <source>
        <dbReference type="SAM" id="Phobius"/>
    </source>
</evidence>
<dbReference type="PIRSF" id="PIRSF036542">
    <property type="entry name" value="SpmA_SpmB"/>
    <property type="match status" value="1"/>
</dbReference>
<feature type="transmembrane region" description="Helical" evidence="1">
    <location>
        <begin position="236"/>
        <end position="255"/>
    </location>
</feature>
<keyword evidence="1" id="KW-1133">Transmembrane helix</keyword>
<feature type="domain" description="Nucleoside transporter/FeoB GTPase Gate" evidence="2">
    <location>
        <begin position="51"/>
        <end position="159"/>
    </location>
</feature>
<keyword evidence="1" id="KW-0472">Membrane</keyword>
<comment type="caution">
    <text evidence="3">The sequence shown here is derived from an EMBL/GenBank/DDBJ whole genome shotgun (WGS) entry which is preliminary data.</text>
</comment>
<protein>
    <recommendedName>
        <fullName evidence="2">Nucleoside transporter/FeoB GTPase Gate domain-containing protein</fullName>
    </recommendedName>
</protein>
<feature type="transmembrane region" description="Helical" evidence="1">
    <location>
        <begin position="172"/>
        <end position="193"/>
    </location>
</feature>
<dbReference type="InterPro" id="IPR011642">
    <property type="entry name" value="Gate_dom"/>
</dbReference>
<gene>
    <name evidence="3" type="ORF">DVJ77_18220</name>
</gene>
<accession>A0A369UIR5</accession>
<dbReference type="InterPro" id="IPR011415">
    <property type="entry name" value="SpmA_SpmB"/>
</dbReference>
<name>A0A369UIR5_9GAMM</name>
<dbReference type="InterPro" id="IPR052549">
    <property type="entry name" value="SpmB"/>
</dbReference>
<dbReference type="AlphaFoldDB" id="A0A369UIR5"/>
<feature type="transmembrane region" description="Helical" evidence="1">
    <location>
        <begin position="47"/>
        <end position="65"/>
    </location>
</feature>
<dbReference type="GO" id="GO:0005886">
    <property type="term" value="C:plasma membrane"/>
    <property type="evidence" value="ECO:0007669"/>
    <property type="project" value="TreeGrafter"/>
</dbReference>
<feature type="domain" description="Nucleoside transporter/FeoB GTPase Gate" evidence="2">
    <location>
        <begin position="276"/>
        <end position="379"/>
    </location>
</feature>
<sequence>MLSRLWFGFFMVAAVAALARWLVGGDESVFAAIVAALFDMAELSVKVMVLLFGTLTLWLGFLNIAEQAGLVDRLARLFGPLFARLMPEVPRGHPAIGLITLNFTANALGLDNAATPMGLRAMRELQSLNPSSDTASNAQILFLVLNASSLTLLPVTVFMYRAQAGAHDPTLVFLPILLAHFVANITALLSVAFMQRLRLWDPVVLAWLGGGGLLLAAFLALLASLSAVALASLSSLLGNLVLFGVILVFLCAGAIKRVPLFDSFIDGAKQGFDVAKGLLPYLIAMLCAVGVLRASGALDFALDGVRWLAQHAGLDTRFVDALPTALVKPFSGSAARAMLIETMNHSGVDSFPALLAATVQGSTETTFYVVAVYFGAVGIRRVRHTIGCALLADLAGVLASIGVCYWFFG</sequence>
<evidence type="ECO:0000313" key="3">
    <source>
        <dbReference type="EMBL" id="RDD80243.1"/>
    </source>
</evidence>
<keyword evidence="1" id="KW-0812">Transmembrane</keyword>
<feature type="transmembrane region" description="Helical" evidence="1">
    <location>
        <begin position="278"/>
        <end position="298"/>
    </location>
</feature>
<keyword evidence="4" id="KW-1185">Reference proteome</keyword>
<dbReference type="PANTHER" id="PTHR35793">
    <property type="entry name" value="INNER MEMBRANE PROTEIN YJIG"/>
    <property type="match status" value="1"/>
</dbReference>
<feature type="transmembrane region" description="Helical" evidence="1">
    <location>
        <begin position="353"/>
        <end position="374"/>
    </location>
</feature>
<feature type="transmembrane region" description="Helical" evidence="1">
    <location>
        <begin position="386"/>
        <end position="408"/>
    </location>
</feature>
<dbReference type="Pfam" id="PF07670">
    <property type="entry name" value="Gate"/>
    <property type="match status" value="2"/>
</dbReference>
<dbReference type="Proteomes" id="UP000253782">
    <property type="component" value="Unassembled WGS sequence"/>
</dbReference>
<dbReference type="OrthoDB" id="9805623at2"/>
<feature type="transmembrane region" description="Helical" evidence="1">
    <location>
        <begin position="140"/>
        <end position="160"/>
    </location>
</feature>
<evidence type="ECO:0000259" key="2">
    <source>
        <dbReference type="Pfam" id="PF07670"/>
    </source>
</evidence>
<feature type="transmembrane region" description="Helical" evidence="1">
    <location>
        <begin position="205"/>
        <end position="230"/>
    </location>
</feature>
<dbReference type="PANTHER" id="PTHR35793:SF2">
    <property type="entry name" value="INNER MEMBRANE PROTEIN YJIG"/>
    <property type="match status" value="1"/>
</dbReference>